<evidence type="ECO:0000313" key="2">
    <source>
        <dbReference type="Proteomes" id="UP000199137"/>
    </source>
</evidence>
<dbReference type="EMBL" id="FOWC01000010">
    <property type="protein sequence ID" value="SFQ31223.1"/>
    <property type="molecule type" value="Genomic_DNA"/>
</dbReference>
<protein>
    <submittedName>
        <fullName evidence="1">Uncharacterized protein</fullName>
    </submittedName>
</protein>
<sequence>MEAYSITAASFPTPALALRTADPAEQRRVRGFAQAQASAAEAARLLLAEHLPGARDHAGRVELLRGAYAALVRWRYEKALTSAGRPGHGLRHDPERFRLPIRAGGVNFDRIGRVGRLRTGSAWNPRTRTFDGGRPSPASTIMEAYGEAALARFDAEGQRGRDVLVNVVTLPGGRRVNGNRLVRGAAARRVADRLLARVRARGEDTGQVEVGGELLYAVTADHQDSARILAAALDQLAALFARRHDDQLRQWQTARYLLYQSPVTKKGSDAVIRMFVVAVGALLFGGRTPVMQSDADLRCMILGQAAGTAMPADSVLCSASAAP</sequence>
<evidence type="ECO:0000313" key="1">
    <source>
        <dbReference type="EMBL" id="SFQ31223.1"/>
    </source>
</evidence>
<gene>
    <name evidence="1" type="ORF">SAMN05421854_110226</name>
</gene>
<dbReference type="RefSeq" id="WP_093575759.1">
    <property type="nucleotide sequence ID" value="NZ_FOWC01000010.1"/>
</dbReference>
<organism evidence="1 2">
    <name type="scientific">Amycolatopsis rubida</name>
    <dbReference type="NCBI Taxonomy" id="112413"/>
    <lineage>
        <taxon>Bacteria</taxon>
        <taxon>Bacillati</taxon>
        <taxon>Actinomycetota</taxon>
        <taxon>Actinomycetes</taxon>
        <taxon>Pseudonocardiales</taxon>
        <taxon>Pseudonocardiaceae</taxon>
        <taxon>Amycolatopsis</taxon>
    </lineage>
</organism>
<proteinExistence type="predicted"/>
<dbReference type="Proteomes" id="UP000199137">
    <property type="component" value="Unassembled WGS sequence"/>
</dbReference>
<dbReference type="AlphaFoldDB" id="A0A1I5XGW8"/>
<dbReference type="OrthoDB" id="3666712at2"/>
<accession>A0A1I5XGW8</accession>
<dbReference type="STRING" id="112413.SAMN05421854_110226"/>
<name>A0A1I5XGW8_9PSEU</name>
<reference evidence="1 2" key="1">
    <citation type="submission" date="2016-10" db="EMBL/GenBank/DDBJ databases">
        <authorList>
            <person name="de Groot N.N."/>
        </authorList>
    </citation>
    <scope>NUCLEOTIDE SEQUENCE [LARGE SCALE GENOMIC DNA]</scope>
    <source>
        <strain evidence="1 2">DSM 44637</strain>
    </source>
</reference>